<evidence type="ECO:0000313" key="2">
    <source>
        <dbReference type="EMBL" id="AKQ08211.1"/>
    </source>
</evidence>
<proteinExistence type="predicted"/>
<accession>A0A1D6X857</accession>
<dbReference type="EMBL" id="KT070866">
    <property type="protein sequence ID" value="AKQ08211.1"/>
    <property type="molecule type" value="Genomic_DNA"/>
</dbReference>
<keyword evidence="3" id="KW-1185">Reference proteome</keyword>
<evidence type="ECO:0000313" key="3">
    <source>
        <dbReference type="Proteomes" id="UP000224963"/>
    </source>
</evidence>
<protein>
    <submittedName>
        <fullName evidence="2">Putative tail fiber protein</fullName>
    </submittedName>
</protein>
<organism evidence="2 3">
    <name type="scientific">Bacillus phage PBC4</name>
    <dbReference type="NCBI Taxonomy" id="1675028"/>
    <lineage>
        <taxon>Viruses</taxon>
        <taxon>Duplodnaviria</taxon>
        <taxon>Heunggongvirae</taxon>
        <taxon>Uroviricota</taxon>
        <taxon>Caudoviricetes</taxon>
        <taxon>Sejongvirinae</taxon>
        <taxon>Yihwangvirus</taxon>
        <taxon>Yihwangvirus PBC4</taxon>
    </lineage>
</organism>
<dbReference type="Proteomes" id="UP000224963">
    <property type="component" value="Segment"/>
</dbReference>
<feature type="coiled-coil region" evidence="1">
    <location>
        <begin position="929"/>
        <end position="961"/>
    </location>
</feature>
<reference evidence="2 3" key="1">
    <citation type="journal article" date="2016" name="FEMS Microbiol. Lett.">
        <title>Characterization of LysPBC4, a novel Bacillus cereus-specific endolysin of bacteriophage PBC4.</title>
        <authorList>
            <person name="Na H."/>
            <person name="Kong M."/>
            <person name="Ryu S."/>
        </authorList>
    </citation>
    <scope>NUCLEOTIDE SEQUENCE [LARGE SCALE GENOMIC DNA]</scope>
</reference>
<sequence length="1052" mass="119104">MQGRLSQITRFPIMKVLVDFDDKGYSDLSKWYDISDYVLEVSGSKEKEGEKTGGATHDIVNFSVDNSDKHFNNDNPNSPFKGKIKSNIKFKLMAGFKEETLQVYAAGYIESFDPSWKETKYNIKTIDYMKLFKKTPVPKESYRDVSFEQLINILCDTAGLPAHIVRKIPKTDFFYRYVKFDEENCFEALGNLIKAAVGSVYFEGEEFIVETKLALDYRLDTAEKCTIDIDDMFEFDESVDASDIVNTVTISSQYKDIAPLEIVWETPENVVKIQNEIIKYLGGNSIKIDQANLPLINNKDEPIVLKNITQGKTIYIQAVDVKTGTITIHPDSLTNVGLNDMLSVSYSYQQLALLSLKERKFTIQFSDDIDSINALDVAVWDSKGEKKLVYSDKPNVTNTVSLQSFKFSAKDKRCEFILKNNYSDAITISTLQVRGYPIKVLNPIEVYVKNEPSILKYEKAEWAFQNNYINNIKLAQKIGQFIADNYSEHRKKLQIKIDGFPELKLNHVVKVVEPKSGTNHKFTVERINYAFSITNGWTMDLSLLELDKAPWIYESFKGESWENTNSGKPNMDFISEISANVIRNGGAELYTGFADYNDVQALDGKHLIPDYWRFVRETGNATSRIRSGGNLVLHGMNSFEITTTNSGSGYYEQVIDGIKPSNNYVLTFMASPDSCIGKGYLDFYNGTELLDSKVIDIDAYKTYEIKALSPDRTNKAVVRLKKVGGNNSDESIVFDKVKLENSDTSTPYIETDNSTAVQMKQKYANSLVLGNNYGIEVFDQNLDIKVRLGQYQAGKYGLQIFGGGINIINGLPEDQISGDATGKWNEASNTLKKLADDSIISILEKQVLKREFKSIELEYGSLLSIAKNYFPVEDGVVEISNYKLYFDKLKKYLTVEPDLNNGAAILAEPNMTRDSNVDPMLYAQRFSDYENAKLKLNEAIERRSKEMVEEANNLIESVKNQVTFSCDIYSTNGLTFVNGQKATKLYAVVRRGKEDITDLLDNSSFIWKKKDNDGNYDDAWNMAHVGVGKEVLLPDNDIYRRATFSCDIDLPE</sequence>
<name>A0A1D6X857_9CAUD</name>
<keyword evidence="1" id="KW-0175">Coiled coil</keyword>
<evidence type="ECO:0000256" key="1">
    <source>
        <dbReference type="SAM" id="Coils"/>
    </source>
</evidence>
<gene>
    <name evidence="2" type="ORF">PBC4_019</name>
</gene>